<dbReference type="Proteomes" id="UP000177199">
    <property type="component" value="Unassembled WGS sequence"/>
</dbReference>
<name>A0A1F7HIP9_9BACT</name>
<proteinExistence type="predicted"/>
<dbReference type="EMBL" id="MFZV01000034">
    <property type="protein sequence ID" value="OGK30965.1"/>
    <property type="molecule type" value="Genomic_DNA"/>
</dbReference>
<comment type="caution">
    <text evidence="2">The sequence shown here is derived from an EMBL/GenBank/DDBJ whole genome shotgun (WGS) entry which is preliminary data.</text>
</comment>
<dbReference type="AlphaFoldDB" id="A0A1F7HIP9"/>
<feature type="region of interest" description="Disordered" evidence="1">
    <location>
        <begin position="1"/>
        <end position="73"/>
    </location>
</feature>
<evidence type="ECO:0000256" key="1">
    <source>
        <dbReference type="SAM" id="MobiDB-lite"/>
    </source>
</evidence>
<protein>
    <submittedName>
        <fullName evidence="2">Uncharacterized protein</fullName>
    </submittedName>
</protein>
<sequence>MPKIEHGEHGISHYVADSGPAPSSESKKPPEAPINQRPVFIPGLRRNVLDKEPKKPPENPSINTEAPGPEVAR</sequence>
<feature type="compositionally biased region" description="Basic and acidic residues" evidence="1">
    <location>
        <begin position="47"/>
        <end position="57"/>
    </location>
</feature>
<accession>A0A1F7HIP9</accession>
<evidence type="ECO:0000313" key="2">
    <source>
        <dbReference type="EMBL" id="OGK30965.1"/>
    </source>
</evidence>
<organism evidence="2 3">
    <name type="scientific">Candidatus Roizmanbacteria bacterium RIFCSPHIGHO2_12_FULL_33_9</name>
    <dbReference type="NCBI Taxonomy" id="1802045"/>
    <lineage>
        <taxon>Bacteria</taxon>
        <taxon>Candidatus Roizmaniibacteriota</taxon>
    </lineage>
</organism>
<gene>
    <name evidence="2" type="ORF">A3F29_04335</name>
</gene>
<feature type="compositionally biased region" description="Basic and acidic residues" evidence="1">
    <location>
        <begin position="1"/>
        <end position="11"/>
    </location>
</feature>
<reference evidence="2 3" key="1">
    <citation type="journal article" date="2016" name="Nat. Commun.">
        <title>Thousands of microbial genomes shed light on interconnected biogeochemical processes in an aquifer system.</title>
        <authorList>
            <person name="Anantharaman K."/>
            <person name="Brown C.T."/>
            <person name="Hug L.A."/>
            <person name="Sharon I."/>
            <person name="Castelle C.J."/>
            <person name="Probst A.J."/>
            <person name="Thomas B.C."/>
            <person name="Singh A."/>
            <person name="Wilkins M.J."/>
            <person name="Karaoz U."/>
            <person name="Brodie E.L."/>
            <person name="Williams K.H."/>
            <person name="Hubbard S.S."/>
            <person name="Banfield J.F."/>
        </authorList>
    </citation>
    <scope>NUCLEOTIDE SEQUENCE [LARGE SCALE GENOMIC DNA]</scope>
</reference>
<evidence type="ECO:0000313" key="3">
    <source>
        <dbReference type="Proteomes" id="UP000177199"/>
    </source>
</evidence>